<reference evidence="7 8" key="1">
    <citation type="journal article" date="2013" name="Genome Announc.">
        <title>First draft genome sequence from a member of the genus agrococcus, isolated from modern microbialites.</title>
        <authorList>
            <person name="White R.A.III."/>
            <person name="Grassa C.J."/>
            <person name="Suttle C.A."/>
        </authorList>
    </citation>
    <scope>NUCLEOTIDE SEQUENCE [LARGE SCALE GENOMIC DNA]</scope>
    <source>
        <strain evidence="7 8">RW1</strain>
    </source>
</reference>
<keyword evidence="3 6" id="KW-0812">Transmembrane</keyword>
<accession>U1LQV1</accession>
<dbReference type="Proteomes" id="UP000016462">
    <property type="component" value="Unassembled WGS sequence"/>
</dbReference>
<feature type="transmembrane region" description="Helical" evidence="6">
    <location>
        <begin position="12"/>
        <end position="39"/>
    </location>
</feature>
<evidence type="ECO:0000256" key="3">
    <source>
        <dbReference type="ARBA" id="ARBA00022692"/>
    </source>
</evidence>
<dbReference type="PANTHER" id="PTHR43701">
    <property type="entry name" value="MEMBRANE TRANSPORTER PROTEIN MJ0441-RELATED"/>
    <property type="match status" value="1"/>
</dbReference>
<keyword evidence="6" id="KW-1003">Cell membrane</keyword>
<keyword evidence="8" id="KW-1185">Reference proteome</keyword>
<dbReference type="InterPro" id="IPR051598">
    <property type="entry name" value="TSUP/Inactive_protease-like"/>
</dbReference>
<feature type="transmembrane region" description="Helical" evidence="6">
    <location>
        <begin position="75"/>
        <end position="95"/>
    </location>
</feature>
<evidence type="ECO:0000256" key="4">
    <source>
        <dbReference type="ARBA" id="ARBA00022989"/>
    </source>
</evidence>
<evidence type="ECO:0000256" key="5">
    <source>
        <dbReference type="ARBA" id="ARBA00023136"/>
    </source>
</evidence>
<comment type="subcellular location">
    <subcellularLocation>
        <location evidence="6">Cell membrane</location>
        <topology evidence="6">Multi-pass membrane protein</topology>
    </subcellularLocation>
    <subcellularLocation>
        <location evidence="1">Membrane</location>
        <topology evidence="1">Multi-pass membrane protein</topology>
    </subcellularLocation>
</comment>
<dbReference type="EMBL" id="ASHR01000021">
    <property type="protein sequence ID" value="ERG64432.1"/>
    <property type="molecule type" value="Genomic_DNA"/>
</dbReference>
<feature type="transmembrane region" description="Helical" evidence="6">
    <location>
        <begin position="45"/>
        <end position="63"/>
    </location>
</feature>
<feature type="transmembrane region" description="Helical" evidence="6">
    <location>
        <begin position="101"/>
        <end position="118"/>
    </location>
</feature>
<keyword evidence="4 6" id="KW-1133">Transmembrane helix</keyword>
<evidence type="ECO:0000313" key="8">
    <source>
        <dbReference type="Proteomes" id="UP000016462"/>
    </source>
</evidence>
<proteinExistence type="inferred from homology"/>
<comment type="similarity">
    <text evidence="2 6">Belongs to the 4-toluene sulfonate uptake permease (TSUP) (TC 2.A.102) family.</text>
</comment>
<dbReference type="AlphaFoldDB" id="U1LQV1"/>
<feature type="transmembrane region" description="Helical" evidence="6">
    <location>
        <begin position="138"/>
        <end position="165"/>
    </location>
</feature>
<evidence type="ECO:0000256" key="6">
    <source>
        <dbReference type="RuleBase" id="RU363041"/>
    </source>
</evidence>
<dbReference type="InterPro" id="IPR002781">
    <property type="entry name" value="TM_pro_TauE-like"/>
</dbReference>
<dbReference type="Pfam" id="PF01925">
    <property type="entry name" value="TauE"/>
    <property type="match status" value="1"/>
</dbReference>
<sequence length="259" mass="25515">MTVAADGATLGLALLVGVSLGLLGGGGAILTVPILTTVAGVEPRAAIASSLLVVGVTSAVSFVQHARAGRVRWRIGGLFGAAGAVGAVLGGLVGARLPSTLLMLLLAATMVAAAIAMLRRRASAGGTARPRPRTALVLLQGAAVGVLAGLVGAGGGFLIVPALAVLAGLPMAAAVGTSLMVIAMQTLVGLVAQPALADVPWQLVLPFTALAVVGSAIGTALTGRIPDRVLRRAFAALVLLVAAGITWQQLQLLVLLPLP</sequence>
<dbReference type="OrthoDB" id="528320at2"/>
<dbReference type="PANTHER" id="PTHR43701:SF2">
    <property type="entry name" value="MEMBRANE TRANSPORTER PROTEIN YJNA-RELATED"/>
    <property type="match status" value="1"/>
</dbReference>
<feature type="transmembrane region" description="Helical" evidence="6">
    <location>
        <begin position="171"/>
        <end position="191"/>
    </location>
</feature>
<gene>
    <name evidence="7" type="ORF">L332_08215</name>
</gene>
<dbReference type="RefSeq" id="WP_021010322.1">
    <property type="nucleotide sequence ID" value="NZ_ASHR01000021.1"/>
</dbReference>
<protein>
    <recommendedName>
        <fullName evidence="6">Probable membrane transporter protein</fullName>
    </recommendedName>
</protein>
<organism evidence="7 8">
    <name type="scientific">Agrococcus pavilionensis RW1</name>
    <dbReference type="NCBI Taxonomy" id="1330458"/>
    <lineage>
        <taxon>Bacteria</taxon>
        <taxon>Bacillati</taxon>
        <taxon>Actinomycetota</taxon>
        <taxon>Actinomycetes</taxon>
        <taxon>Micrococcales</taxon>
        <taxon>Microbacteriaceae</taxon>
        <taxon>Agrococcus</taxon>
    </lineage>
</organism>
<comment type="caution">
    <text evidence="7">The sequence shown here is derived from an EMBL/GenBank/DDBJ whole genome shotgun (WGS) entry which is preliminary data.</text>
</comment>
<dbReference type="GO" id="GO:0005886">
    <property type="term" value="C:plasma membrane"/>
    <property type="evidence" value="ECO:0007669"/>
    <property type="project" value="UniProtKB-SubCell"/>
</dbReference>
<feature type="transmembrane region" description="Helical" evidence="6">
    <location>
        <begin position="203"/>
        <end position="221"/>
    </location>
</feature>
<evidence type="ECO:0000256" key="2">
    <source>
        <dbReference type="ARBA" id="ARBA00009142"/>
    </source>
</evidence>
<keyword evidence="5 6" id="KW-0472">Membrane</keyword>
<feature type="transmembrane region" description="Helical" evidence="6">
    <location>
        <begin position="233"/>
        <end position="256"/>
    </location>
</feature>
<name>U1LQV1_9MICO</name>
<evidence type="ECO:0000256" key="1">
    <source>
        <dbReference type="ARBA" id="ARBA00004141"/>
    </source>
</evidence>
<evidence type="ECO:0000313" key="7">
    <source>
        <dbReference type="EMBL" id="ERG64432.1"/>
    </source>
</evidence>